<dbReference type="InterPro" id="IPR017459">
    <property type="entry name" value="Glycosyl_Trfase_fam3_N_dom"/>
</dbReference>
<dbReference type="PANTHER" id="PTHR43285">
    <property type="entry name" value="ANTHRANILATE PHOSPHORIBOSYLTRANSFERASE"/>
    <property type="match status" value="1"/>
</dbReference>
<protein>
    <submittedName>
        <fullName evidence="4">Glycosyl transferase family 3</fullName>
    </submittedName>
</protein>
<organism evidence="4 5">
    <name type="scientific">Pacificitalea manganoxidans</name>
    <dbReference type="NCBI Taxonomy" id="1411902"/>
    <lineage>
        <taxon>Bacteria</taxon>
        <taxon>Pseudomonadati</taxon>
        <taxon>Pseudomonadota</taxon>
        <taxon>Alphaproteobacteria</taxon>
        <taxon>Rhodobacterales</taxon>
        <taxon>Paracoccaceae</taxon>
        <taxon>Pacificitalea</taxon>
    </lineage>
</organism>
<dbReference type="Proteomes" id="UP000219050">
    <property type="component" value="Chromosome"/>
</dbReference>
<name>A0A291M023_9RHOB</name>
<dbReference type="EMBL" id="CP021404">
    <property type="protein sequence ID" value="ATI42316.1"/>
    <property type="molecule type" value="Genomic_DNA"/>
</dbReference>
<dbReference type="InterPro" id="IPR035902">
    <property type="entry name" value="Nuc_phospho_transferase"/>
</dbReference>
<accession>A0A291M023</accession>
<dbReference type="KEGG" id="cmag:CBW24_10030"/>
<dbReference type="Gene3D" id="1.20.970.10">
    <property type="entry name" value="Transferase, Pyrimidine Nucleoside Phosphorylase, Chain C"/>
    <property type="match status" value="1"/>
</dbReference>
<evidence type="ECO:0000256" key="1">
    <source>
        <dbReference type="ARBA" id="ARBA00022676"/>
    </source>
</evidence>
<reference evidence="4 5" key="1">
    <citation type="submission" date="2017-05" db="EMBL/GenBank/DDBJ databases">
        <title>Comparative genomic and metabolic analysis of manganese-oxidizing mechanisms in Celeribater manganoxidans DY25T: its adaption to the environment of polymetallic nodule.</title>
        <authorList>
            <person name="Wang X."/>
        </authorList>
    </citation>
    <scope>NUCLEOTIDE SEQUENCE [LARGE SCALE GENOMIC DNA]</scope>
    <source>
        <strain evidence="4 5">DY25</strain>
    </source>
</reference>
<dbReference type="InterPro" id="IPR036320">
    <property type="entry name" value="Glycosyl_Trfase_fam3_N_dom_sf"/>
</dbReference>
<dbReference type="GO" id="GO:0004048">
    <property type="term" value="F:anthranilate phosphoribosyltransferase activity"/>
    <property type="evidence" value="ECO:0007669"/>
    <property type="project" value="InterPro"/>
</dbReference>
<feature type="domain" description="Glycosyl transferase family 3 N-terminal" evidence="3">
    <location>
        <begin position="14"/>
        <end position="69"/>
    </location>
</feature>
<keyword evidence="1" id="KW-0328">Glycosyltransferase</keyword>
<dbReference type="InterPro" id="IPR005940">
    <property type="entry name" value="Anthranilate_Pribosyl_Tfrase"/>
</dbReference>
<dbReference type="OrthoDB" id="8455878at2"/>
<dbReference type="GO" id="GO:0005829">
    <property type="term" value="C:cytosol"/>
    <property type="evidence" value="ECO:0007669"/>
    <property type="project" value="TreeGrafter"/>
</dbReference>
<evidence type="ECO:0000256" key="2">
    <source>
        <dbReference type="ARBA" id="ARBA00022679"/>
    </source>
</evidence>
<dbReference type="AlphaFoldDB" id="A0A291M023"/>
<gene>
    <name evidence="4" type="ORF">CBW24_10030</name>
</gene>
<dbReference type="Gene3D" id="3.40.1030.10">
    <property type="entry name" value="Nucleoside phosphorylase/phosphoribosyltransferase catalytic domain"/>
    <property type="match status" value="1"/>
</dbReference>
<evidence type="ECO:0000313" key="4">
    <source>
        <dbReference type="EMBL" id="ATI42316.1"/>
    </source>
</evidence>
<dbReference type="SUPFAM" id="SSF47648">
    <property type="entry name" value="Nucleoside phosphorylase/phosphoribosyltransferase N-terminal domain"/>
    <property type="match status" value="1"/>
</dbReference>
<dbReference type="Pfam" id="PF02885">
    <property type="entry name" value="Glycos_trans_3N"/>
    <property type="match status" value="1"/>
</dbReference>
<dbReference type="NCBIfam" id="NF006564">
    <property type="entry name" value="PRK09071.1"/>
    <property type="match status" value="1"/>
</dbReference>
<dbReference type="SUPFAM" id="SSF52418">
    <property type="entry name" value="Nucleoside phosphorylase/phosphoribosyltransferase catalytic domain"/>
    <property type="match status" value="1"/>
</dbReference>
<keyword evidence="5" id="KW-1185">Reference proteome</keyword>
<dbReference type="PANTHER" id="PTHR43285:SF2">
    <property type="entry name" value="ANTHRANILATE PHOSPHORIBOSYLTRANSFERASE"/>
    <property type="match status" value="1"/>
</dbReference>
<proteinExistence type="predicted"/>
<dbReference type="RefSeq" id="WP_097373504.1">
    <property type="nucleotide sequence ID" value="NZ_CP021404.1"/>
</dbReference>
<keyword evidence="2 4" id="KW-0808">Transferase</keyword>
<dbReference type="GO" id="GO:0000162">
    <property type="term" value="P:L-tryptophan biosynthetic process"/>
    <property type="evidence" value="ECO:0007669"/>
    <property type="project" value="InterPro"/>
</dbReference>
<evidence type="ECO:0000259" key="3">
    <source>
        <dbReference type="Pfam" id="PF02885"/>
    </source>
</evidence>
<sequence>MSALLPYVQLLGRGPGRSRNLDEAEARAAMDIILRGDADPEALGALLMLMRFRGESAAEVAGFTRGFRDLLADWRDIGAGLDWPSYAAGRSRGAAWFLLAAKLIAQAGAPVLLHGWNSHQSEKASVTAGVARLGIACVTGPDDAARALRKTGIAYAPLDTMCPRALDLLKLRDVLGLRSCVNTCMRMLNPAGADATVQGVFHPPYRELQADAGALLGQPQMTVLKGAGGEFERMPTKPVALFGLRDGAGWDDSVPALLDEARRLSADDFGPDALPALWSGALHDPFAEAVVLGTAAVALMTLGRAPDHDSAMDLARALWTDRPREVAAA</sequence>
<evidence type="ECO:0000313" key="5">
    <source>
        <dbReference type="Proteomes" id="UP000219050"/>
    </source>
</evidence>